<name>A0A7S3K4E0_9STRA</name>
<dbReference type="InterPro" id="IPR036338">
    <property type="entry name" value="Aha1"/>
</dbReference>
<dbReference type="EMBL" id="HBIJ01023346">
    <property type="protein sequence ID" value="CAE0374589.1"/>
    <property type="molecule type" value="Transcribed_RNA"/>
</dbReference>
<dbReference type="SUPFAM" id="SSF52047">
    <property type="entry name" value="RNI-like"/>
    <property type="match status" value="1"/>
</dbReference>
<dbReference type="InterPro" id="IPR015310">
    <property type="entry name" value="AHSA1-like_N"/>
</dbReference>
<evidence type="ECO:0000259" key="3">
    <source>
        <dbReference type="Pfam" id="PF09229"/>
    </source>
</evidence>
<dbReference type="PANTHER" id="PTHR13009">
    <property type="entry name" value="HEAT SHOCK PROTEIN 90 HSP90 CO-CHAPERONE AHA-1"/>
    <property type="match status" value="1"/>
</dbReference>
<dbReference type="SUPFAM" id="SSF103111">
    <property type="entry name" value="Activator of Hsp90 ATPase, Aha1"/>
    <property type="match status" value="1"/>
</dbReference>
<dbReference type="InterPro" id="IPR032675">
    <property type="entry name" value="LRR_dom_sf"/>
</dbReference>
<dbReference type="AlphaFoldDB" id="A0A7S3K4E0"/>
<feature type="domain" description="Activator of Hsp90 ATPase AHSA1-like N-terminal" evidence="3">
    <location>
        <begin position="19"/>
        <end position="115"/>
    </location>
</feature>
<dbReference type="GO" id="GO:0051087">
    <property type="term" value="F:protein-folding chaperone binding"/>
    <property type="evidence" value="ECO:0007669"/>
    <property type="project" value="InterPro"/>
</dbReference>
<dbReference type="GO" id="GO:0001671">
    <property type="term" value="F:ATPase activator activity"/>
    <property type="evidence" value="ECO:0007669"/>
    <property type="project" value="InterPro"/>
</dbReference>
<evidence type="ECO:0000256" key="2">
    <source>
        <dbReference type="SAM" id="MobiDB-lite"/>
    </source>
</evidence>
<dbReference type="Pfam" id="PF09229">
    <property type="entry name" value="Aha1_N"/>
    <property type="match status" value="1"/>
</dbReference>
<dbReference type="PROSITE" id="PS51450">
    <property type="entry name" value="LRR"/>
    <property type="match status" value="1"/>
</dbReference>
<reference evidence="4" key="1">
    <citation type="submission" date="2021-01" db="EMBL/GenBank/DDBJ databases">
        <authorList>
            <person name="Corre E."/>
            <person name="Pelletier E."/>
            <person name="Niang G."/>
            <person name="Scheremetjew M."/>
            <person name="Finn R."/>
            <person name="Kale V."/>
            <person name="Holt S."/>
            <person name="Cochrane G."/>
            <person name="Meng A."/>
            <person name="Brown T."/>
            <person name="Cohen L."/>
        </authorList>
    </citation>
    <scope>NUCLEOTIDE SEQUENCE</scope>
    <source>
        <strain evidence="4">CCMP1510</strain>
    </source>
</reference>
<protein>
    <recommendedName>
        <fullName evidence="3">Activator of Hsp90 ATPase AHSA1-like N-terminal domain-containing protein</fullName>
    </recommendedName>
</protein>
<feature type="region of interest" description="Disordered" evidence="2">
    <location>
        <begin position="259"/>
        <end position="278"/>
    </location>
</feature>
<dbReference type="InterPro" id="IPR001611">
    <property type="entry name" value="Leu-rich_rpt"/>
</dbReference>
<dbReference type="Gene3D" id="3.80.10.10">
    <property type="entry name" value="Ribonuclease Inhibitor"/>
    <property type="match status" value="1"/>
</dbReference>
<proteinExistence type="inferred from homology"/>
<evidence type="ECO:0000256" key="1">
    <source>
        <dbReference type="ARBA" id="ARBA00006817"/>
    </source>
</evidence>
<sequence>MSSEEELGKENRERFHWEERDLTAWIRQWLEMNINDATLIDNEAHKIRCRESYRDDGECVLQSRKNEMFVVYGLDLIVKWYAQRRLGDRVLGEARGRIQITNFCSTLDEEEYIVQGEWQYKRPLSQGTPGLEGLDAGSKIDADASDIEIDLRNAVSQLFLGPLKQRLQELRTQLNRIPIEKANTGSIPDPQPLPKIDHLPMKRAEASTREFVQSLKAQMRSPNFEARLEEIRTGTRSDGDFRSMCLTDADIPIIVAALPPKKKNKNEHSNNGTKSKDLTSLDLSYNEITDAGLQPLLCALATGAAPSLRTLRFDQTKLSDVAKKQFIGLTSIRKNITLLSSPSISVDVDDE</sequence>
<accession>A0A7S3K4E0</accession>
<comment type="similarity">
    <text evidence="1">Belongs to the AHA1 family.</text>
</comment>
<evidence type="ECO:0000313" key="4">
    <source>
        <dbReference type="EMBL" id="CAE0374589.1"/>
    </source>
</evidence>
<gene>
    <name evidence="4" type="ORF">ALAG00032_LOCUS15393</name>
</gene>
<dbReference type="Pfam" id="PF13516">
    <property type="entry name" value="LRR_6"/>
    <property type="match status" value="1"/>
</dbReference>
<organism evidence="4">
    <name type="scientific">Aureoumbra lagunensis</name>
    <dbReference type="NCBI Taxonomy" id="44058"/>
    <lineage>
        <taxon>Eukaryota</taxon>
        <taxon>Sar</taxon>
        <taxon>Stramenopiles</taxon>
        <taxon>Ochrophyta</taxon>
        <taxon>Pelagophyceae</taxon>
        <taxon>Pelagomonadales</taxon>
        <taxon>Aureoumbra</taxon>
    </lineage>
</organism>
<dbReference type="Gene3D" id="3.15.10.20">
    <property type="entry name" value="Activator of Hsp90 ATPase Aha1, N-terminal domain"/>
    <property type="match status" value="1"/>
</dbReference>